<name>A0ABS1TB49_9CLOT</name>
<evidence type="ECO:0000256" key="2">
    <source>
        <dbReference type="SAM" id="SignalP"/>
    </source>
</evidence>
<proteinExistence type="predicted"/>
<evidence type="ECO:0000313" key="3">
    <source>
        <dbReference type="EMBL" id="MBL4936586.1"/>
    </source>
</evidence>
<keyword evidence="1" id="KW-0175">Coiled coil</keyword>
<protein>
    <submittedName>
        <fullName evidence="3">Uncharacterized protein</fullName>
    </submittedName>
</protein>
<evidence type="ECO:0000256" key="1">
    <source>
        <dbReference type="SAM" id="Coils"/>
    </source>
</evidence>
<sequence length="201" mass="23030">MKKLLMAICSMVMVFSFFGFKVQAAETNVDKVNQMIEKTNKEIDFEIQKAVTQANMLVFRYNCEKALFAGEIDVNYTNANIDRLNNVINVLNMEKNLQVLNVGSKEYNDLQKKVEDTIANVNDKSQSLLEVQRQETLNKITERFNNDLDKIINHLIDVTNQKAAKLIEEAKKYGVEVYSEWIEVKIGGRVVLVDPCKSRSV</sequence>
<feature type="signal peptide" evidence="2">
    <location>
        <begin position="1"/>
        <end position="24"/>
    </location>
</feature>
<keyword evidence="2" id="KW-0732">Signal</keyword>
<keyword evidence="4" id="KW-1185">Reference proteome</keyword>
<reference evidence="3 4" key="1">
    <citation type="submission" date="2021-01" db="EMBL/GenBank/DDBJ databases">
        <title>Genome public.</title>
        <authorList>
            <person name="Liu C."/>
            <person name="Sun Q."/>
        </authorList>
    </citation>
    <scope>NUCLEOTIDE SEQUENCE [LARGE SCALE GENOMIC DNA]</scope>
    <source>
        <strain evidence="3 4">YIM B02515</strain>
    </source>
</reference>
<gene>
    <name evidence="3" type="ORF">JK636_12540</name>
</gene>
<dbReference type="EMBL" id="JAESWC010000007">
    <property type="protein sequence ID" value="MBL4936586.1"/>
    <property type="molecule type" value="Genomic_DNA"/>
</dbReference>
<dbReference type="RefSeq" id="WP_202749343.1">
    <property type="nucleotide sequence ID" value="NZ_JAESWC010000007.1"/>
</dbReference>
<comment type="caution">
    <text evidence="3">The sequence shown here is derived from an EMBL/GenBank/DDBJ whole genome shotgun (WGS) entry which is preliminary data.</text>
</comment>
<feature type="coiled-coil region" evidence="1">
    <location>
        <begin position="22"/>
        <end position="49"/>
    </location>
</feature>
<accession>A0ABS1TB49</accession>
<feature type="chain" id="PRO_5047289614" evidence="2">
    <location>
        <begin position="25"/>
        <end position="201"/>
    </location>
</feature>
<dbReference type="Proteomes" id="UP000632377">
    <property type="component" value="Unassembled WGS sequence"/>
</dbReference>
<organism evidence="3 4">
    <name type="scientific">Clostridium rhizosphaerae</name>
    <dbReference type="NCBI Taxonomy" id="2803861"/>
    <lineage>
        <taxon>Bacteria</taxon>
        <taxon>Bacillati</taxon>
        <taxon>Bacillota</taxon>
        <taxon>Clostridia</taxon>
        <taxon>Eubacteriales</taxon>
        <taxon>Clostridiaceae</taxon>
        <taxon>Clostridium</taxon>
    </lineage>
</organism>
<evidence type="ECO:0000313" key="4">
    <source>
        <dbReference type="Proteomes" id="UP000632377"/>
    </source>
</evidence>